<dbReference type="SUPFAM" id="SSF109604">
    <property type="entry name" value="HD-domain/PDEase-like"/>
    <property type="match status" value="1"/>
</dbReference>
<sequence length="440" mass="50243">MMDWNRLLAADRLGAPRAPDASPESGRSHFHKDHDRIVFCSPFRRMGRKTQVHPMTENDHVHTRLTHSIEVACVGRSLGVLIGERLRDRLPPHIEPYDLGAIVQAACLAHDIGNPPFGHAGEYAIRDWFRRPEHAYLMQNLHAEERRDLMTYEGNAQGFRIITQLENHRFEGGLRLTYATLGSTLKYPWTSAHAAAKGKFSCYQSEQKLLEEVATELGLPQLEAGRWARHPLSYLMEAADDICYAILDLEDGIEIGMLPFEVVEPVLLKICGGEHELLKLEVAAAPSVRRKISVLRGKAIDRCVRDVVHTFIRQYPRLMEGSYQGDLLNDCPESMRHGIAEAKQLARERIFNERRKIEIEVGSFTCLDILLDAFCNAAYQLKVSPQMPFRMQRVLDLMEYNAPRREWPLYETYRRVLDFIGGMTDNYATYLAQQVGGMGR</sequence>
<dbReference type="Gene3D" id="1.10.3550.10">
    <property type="entry name" value="eoxyguanosinetriphosphate triphosphohydrolase domain-like"/>
    <property type="match status" value="1"/>
</dbReference>
<dbReference type="PROSITE" id="PS51831">
    <property type="entry name" value="HD"/>
    <property type="match status" value="1"/>
</dbReference>
<dbReference type="InterPro" id="IPR023293">
    <property type="entry name" value="dGTP_triP_hydro_central_sf"/>
</dbReference>
<dbReference type="EMBL" id="BSOZ01000020">
    <property type="protein sequence ID" value="GLS04517.1"/>
    <property type="molecule type" value="Genomic_DNA"/>
</dbReference>
<dbReference type="Pfam" id="PF01966">
    <property type="entry name" value="HD"/>
    <property type="match status" value="1"/>
</dbReference>
<dbReference type="NCBIfam" id="NF002205">
    <property type="entry name" value="PRK01096.1"/>
    <property type="match status" value="1"/>
</dbReference>
<dbReference type="CDD" id="cd00077">
    <property type="entry name" value="HDc"/>
    <property type="match status" value="1"/>
</dbReference>
<dbReference type="Proteomes" id="UP001156836">
    <property type="component" value="Unassembled WGS sequence"/>
</dbReference>
<dbReference type="InterPro" id="IPR006674">
    <property type="entry name" value="HD_domain"/>
</dbReference>
<accession>A0ABQ6BT45</accession>
<dbReference type="RefSeq" id="WP_018746574.1">
    <property type="nucleotide sequence ID" value="NZ_BAABUF010000002.1"/>
</dbReference>
<evidence type="ECO:0000259" key="2">
    <source>
        <dbReference type="PROSITE" id="PS51831"/>
    </source>
</evidence>
<reference evidence="4" key="1">
    <citation type="journal article" date="2019" name="Int. J. Syst. Evol. Microbiol.">
        <title>The Global Catalogue of Microorganisms (GCM) 10K type strain sequencing project: providing services to taxonomists for standard genome sequencing and annotation.</title>
        <authorList>
            <consortium name="The Broad Institute Genomics Platform"/>
            <consortium name="The Broad Institute Genome Sequencing Center for Infectious Disease"/>
            <person name="Wu L."/>
            <person name="Ma J."/>
        </authorList>
    </citation>
    <scope>NUCLEOTIDE SEQUENCE [LARGE SCALE GENOMIC DNA]</scope>
    <source>
        <strain evidence="4">NBRC 104970</strain>
    </source>
</reference>
<dbReference type="PANTHER" id="PTHR11373:SF40">
    <property type="entry name" value="DEOXYGUANOSINETRIPHOSPHATE TRIPHOSPHOHYDROLASE-LIKE PROTEIN 2"/>
    <property type="match status" value="1"/>
</dbReference>
<dbReference type="InterPro" id="IPR006261">
    <property type="entry name" value="dGTPase"/>
</dbReference>
<dbReference type="NCBIfam" id="TIGR01353">
    <property type="entry name" value="dGTP_triPase"/>
    <property type="match status" value="1"/>
</dbReference>
<gene>
    <name evidence="3" type="primary">dgt2</name>
    <name evidence="3" type="ORF">GCM10007860_16640</name>
</gene>
<dbReference type="InterPro" id="IPR003607">
    <property type="entry name" value="HD/PDEase_dom"/>
</dbReference>
<feature type="domain" description="HD" evidence="2">
    <location>
        <begin position="64"/>
        <end position="245"/>
    </location>
</feature>
<dbReference type="InterPro" id="IPR027432">
    <property type="entry name" value="dGTP_triphosphohydrolase_C"/>
</dbReference>
<comment type="caution">
    <text evidence="3">The sequence shown here is derived from an EMBL/GenBank/DDBJ whole genome shotgun (WGS) entry which is preliminary data.</text>
</comment>
<dbReference type="PANTHER" id="PTHR11373">
    <property type="entry name" value="DEOXYNUCLEOSIDE TRIPHOSPHATE TRIPHOSPHOHYDROLASE"/>
    <property type="match status" value="1"/>
</dbReference>
<dbReference type="Gene3D" id="1.10.3210.10">
    <property type="entry name" value="Hypothetical protein af1432"/>
    <property type="match status" value="1"/>
</dbReference>
<evidence type="ECO:0000313" key="3">
    <source>
        <dbReference type="EMBL" id="GLS04517.1"/>
    </source>
</evidence>
<keyword evidence="4" id="KW-1185">Reference proteome</keyword>
<evidence type="ECO:0000256" key="1">
    <source>
        <dbReference type="ARBA" id="ARBA00022801"/>
    </source>
</evidence>
<name>A0ABQ6BT45_9NEIS</name>
<dbReference type="SMART" id="SM00471">
    <property type="entry name" value="HDc"/>
    <property type="match status" value="1"/>
</dbReference>
<protein>
    <submittedName>
        <fullName evidence="3">Deoxyguanosinetriphosphate triphosphohydrolase-like protein</fullName>
    </submittedName>
</protein>
<proteinExistence type="predicted"/>
<dbReference type="Gene3D" id="1.10.3410.10">
    <property type="entry name" value="putative deoxyguanosinetriphosphate triphosphohydrolase like domain"/>
    <property type="match status" value="1"/>
</dbReference>
<evidence type="ECO:0000313" key="4">
    <source>
        <dbReference type="Proteomes" id="UP001156836"/>
    </source>
</evidence>
<keyword evidence="1" id="KW-0378">Hydrolase</keyword>
<dbReference type="InterPro" id="IPR050135">
    <property type="entry name" value="dGTPase-like"/>
</dbReference>
<organism evidence="3 4">
    <name type="scientific">Chitiniphilus shinanonensis</name>
    <dbReference type="NCBI Taxonomy" id="553088"/>
    <lineage>
        <taxon>Bacteria</taxon>
        <taxon>Pseudomonadati</taxon>
        <taxon>Pseudomonadota</taxon>
        <taxon>Betaproteobacteria</taxon>
        <taxon>Neisseriales</taxon>
        <taxon>Chitinibacteraceae</taxon>
        <taxon>Chitiniphilus</taxon>
    </lineage>
</organism>